<evidence type="ECO:0000313" key="1">
    <source>
        <dbReference type="EMBL" id="PSR74965.1"/>
    </source>
</evidence>
<sequence length="187" mass="20250">MLCATLPLSCLVDRLHKRASAIRQHVHSRHATNEKHQQAQSAIRWLGAPALPLASPWVDCLQLRWVFCLLGSAALLKSWGFVGTDLRLDFVSVDPSKDSAQQRDWTLAATQRSVARPNGSCLPAFVLAPGRALCLLGSAWLAVGLCRLSGHPGLVAWVKRRLLVAAAAAAARAAVVLLTTTRHLQPF</sequence>
<dbReference type="InParanoid" id="A0A2T2ZSB9"/>
<dbReference type="EMBL" id="KZ678812">
    <property type="protein sequence ID" value="PSR74965.1"/>
    <property type="molecule type" value="Genomic_DNA"/>
</dbReference>
<proteinExistence type="predicted"/>
<gene>
    <name evidence="1" type="ORF">BD289DRAFT_207044</name>
</gene>
<dbReference type="Proteomes" id="UP000241462">
    <property type="component" value="Unassembled WGS sequence"/>
</dbReference>
<organism evidence="1 2">
    <name type="scientific">Coniella lustricola</name>
    <dbReference type="NCBI Taxonomy" id="2025994"/>
    <lineage>
        <taxon>Eukaryota</taxon>
        <taxon>Fungi</taxon>
        <taxon>Dikarya</taxon>
        <taxon>Ascomycota</taxon>
        <taxon>Pezizomycotina</taxon>
        <taxon>Sordariomycetes</taxon>
        <taxon>Sordariomycetidae</taxon>
        <taxon>Diaporthales</taxon>
        <taxon>Schizoparmaceae</taxon>
        <taxon>Coniella</taxon>
    </lineage>
</organism>
<dbReference type="AlphaFoldDB" id="A0A2T2ZSB9"/>
<protein>
    <submittedName>
        <fullName evidence="1">Uncharacterized protein</fullName>
    </submittedName>
</protein>
<name>A0A2T2ZSB9_9PEZI</name>
<accession>A0A2T2ZSB9</accession>
<reference evidence="1 2" key="1">
    <citation type="journal article" date="2018" name="Mycol. Prog.">
        <title>Coniella lustricola, a new species from submerged detritus.</title>
        <authorList>
            <person name="Raudabaugh D.B."/>
            <person name="Iturriaga T."/>
            <person name="Carver A."/>
            <person name="Mondo S."/>
            <person name="Pangilinan J."/>
            <person name="Lipzen A."/>
            <person name="He G."/>
            <person name="Amirebrahimi M."/>
            <person name="Grigoriev I.V."/>
            <person name="Miller A.N."/>
        </authorList>
    </citation>
    <scope>NUCLEOTIDE SEQUENCE [LARGE SCALE GENOMIC DNA]</scope>
    <source>
        <strain evidence="1 2">B22-T-1</strain>
    </source>
</reference>
<evidence type="ECO:0000313" key="2">
    <source>
        <dbReference type="Proteomes" id="UP000241462"/>
    </source>
</evidence>
<keyword evidence="2" id="KW-1185">Reference proteome</keyword>